<dbReference type="EMBL" id="CP031933">
    <property type="protein sequence ID" value="AYE38375.1"/>
    <property type="molecule type" value="Genomic_DNA"/>
</dbReference>
<evidence type="ECO:0000313" key="3">
    <source>
        <dbReference type="Proteomes" id="UP000267208"/>
    </source>
</evidence>
<protein>
    <recommendedName>
        <fullName evidence="4">DUF4355 domain-containing protein</fullName>
    </recommendedName>
</protein>
<dbReference type="InterPro" id="IPR025580">
    <property type="entry name" value="Gp46"/>
</dbReference>
<evidence type="ECO:0000256" key="1">
    <source>
        <dbReference type="SAM" id="MobiDB-lite"/>
    </source>
</evidence>
<evidence type="ECO:0008006" key="4">
    <source>
        <dbReference type="Google" id="ProtNLM"/>
    </source>
</evidence>
<dbReference type="Pfam" id="PF14265">
    <property type="entry name" value="DUF4355"/>
    <property type="match status" value="1"/>
</dbReference>
<proteinExistence type="predicted"/>
<feature type="compositionally biased region" description="Basic and acidic residues" evidence="1">
    <location>
        <begin position="102"/>
        <end position="116"/>
    </location>
</feature>
<feature type="compositionally biased region" description="Basic and acidic residues" evidence="1">
    <location>
        <begin position="35"/>
        <end position="62"/>
    </location>
</feature>
<feature type="region of interest" description="Disordered" evidence="1">
    <location>
        <begin position="102"/>
        <end position="121"/>
    </location>
</feature>
<dbReference type="RefSeq" id="WP_120142624.1">
    <property type="nucleotide sequence ID" value="NZ_CP031933.2"/>
</dbReference>
<accession>A0A386PU38</accession>
<dbReference type="KEGG" id="lzh:D1B17_06890"/>
<organism evidence="2 3">
    <name type="scientific">Companilactobacillus zhachilii</name>
    <dbReference type="NCBI Taxonomy" id="2304606"/>
    <lineage>
        <taxon>Bacteria</taxon>
        <taxon>Bacillati</taxon>
        <taxon>Bacillota</taxon>
        <taxon>Bacilli</taxon>
        <taxon>Lactobacillales</taxon>
        <taxon>Lactobacillaceae</taxon>
        <taxon>Companilactobacillus</taxon>
    </lineage>
</organism>
<dbReference type="OrthoDB" id="2326266at2"/>
<reference evidence="3" key="1">
    <citation type="submission" date="2018-08" db="EMBL/GenBank/DDBJ databases">
        <title>Genome of Lactobacillus sp. HBUAS52074.</title>
        <authorList>
            <person name="Guo Z."/>
            <person name="Zhang Z.D."/>
        </authorList>
    </citation>
    <scope>NUCLEOTIDE SEQUENCE [LARGE SCALE GENOMIC DNA]</scope>
    <source>
        <strain evidence="3">HBUAS52074</strain>
    </source>
</reference>
<dbReference type="AlphaFoldDB" id="A0A386PU38"/>
<name>A0A386PU38_9LACO</name>
<evidence type="ECO:0000313" key="2">
    <source>
        <dbReference type="EMBL" id="AYE38375.1"/>
    </source>
</evidence>
<gene>
    <name evidence="2" type="ORF">D1B17_06890</name>
</gene>
<dbReference type="Proteomes" id="UP000267208">
    <property type="component" value="Chromosome"/>
</dbReference>
<sequence>MKSPLKASSKLNLQFFADDGAGREISNDNAGNDQSDDKDNSQVDSNQKPDGDDKKSSLSELRKMFSSQMHDFRKNEFLGLLEDVCKDGENRAKMTEKKFIATDTKKREDKPNKREAVLNQSGALSDTKSKLTQIELPTIFSEMLNNLDETKQTQNINEFKKAYSE</sequence>
<keyword evidence="3" id="KW-1185">Reference proteome</keyword>
<feature type="region of interest" description="Disordered" evidence="1">
    <location>
        <begin position="19"/>
        <end position="62"/>
    </location>
</feature>